<evidence type="ECO:0000313" key="18">
    <source>
        <dbReference type="EMBL" id="EEW93360.1"/>
    </source>
</evidence>
<evidence type="ECO:0000256" key="15">
    <source>
        <dbReference type="SAM" id="Phobius"/>
    </source>
</evidence>
<evidence type="ECO:0000256" key="8">
    <source>
        <dbReference type="ARBA" id="ARBA00022960"/>
    </source>
</evidence>
<dbReference type="InterPro" id="IPR001460">
    <property type="entry name" value="PCN-bd_Tpept"/>
</dbReference>
<evidence type="ECO:0000256" key="6">
    <source>
        <dbReference type="ARBA" id="ARBA00022679"/>
    </source>
</evidence>
<evidence type="ECO:0000256" key="4">
    <source>
        <dbReference type="ARBA" id="ARBA00022670"/>
    </source>
</evidence>
<dbReference type="InterPro" id="IPR001264">
    <property type="entry name" value="Glyco_trans_51"/>
</dbReference>
<evidence type="ECO:0000256" key="7">
    <source>
        <dbReference type="ARBA" id="ARBA00022801"/>
    </source>
</evidence>
<keyword evidence="4" id="KW-0645">Protease</keyword>
<reference evidence="18" key="1">
    <citation type="submission" date="2009-09" db="EMBL/GenBank/DDBJ databases">
        <authorList>
            <consortium name="The Broad Institute Genome Sequencing Platform"/>
            <person name="Ward D."/>
            <person name="Feldgarden M."/>
            <person name="Earl A."/>
            <person name="Young S.K."/>
            <person name="Zeng Q."/>
            <person name="Koehrsen M."/>
            <person name="Alvarado L."/>
            <person name="Berlin A."/>
            <person name="Bochicchio J."/>
            <person name="Borenstein D."/>
            <person name="Chapman S.B."/>
            <person name="Chen Z."/>
            <person name="Engels R."/>
            <person name="Freedman E."/>
            <person name="Gellesch M."/>
            <person name="Goldberg J."/>
            <person name="Griggs A."/>
            <person name="Gujja S."/>
            <person name="Heilman E."/>
            <person name="Heiman D."/>
            <person name="Hepburn T."/>
            <person name="Howarth C."/>
            <person name="Jen D."/>
            <person name="Larson L."/>
            <person name="Lewis B."/>
            <person name="Mehta T."/>
            <person name="Park D."/>
            <person name="Pearson M."/>
            <person name="Roberts A."/>
            <person name="Saif S."/>
            <person name="Shea T."/>
            <person name="Shenoy N."/>
            <person name="Sisk P."/>
            <person name="Stolte C."/>
            <person name="Sykes S."/>
            <person name="Thomson T."/>
            <person name="Walk T."/>
            <person name="White J."/>
            <person name="Yandava C."/>
            <person name="Sibley C.D."/>
            <person name="Field T.R."/>
            <person name="Grinwis M."/>
            <person name="Eshaghurshan C.S."/>
            <person name="Surette M.G."/>
            <person name="Haas B."/>
            <person name="Nusbaum C."/>
            <person name="Birren B."/>
        </authorList>
    </citation>
    <scope>NUCLEOTIDE SEQUENCE [LARGE SCALE GENOMIC DNA]</scope>
    <source>
        <strain evidence="18">ATCC 700633</strain>
    </source>
</reference>
<feature type="domain" description="Glycosyl transferase family 51" evidence="17">
    <location>
        <begin position="75"/>
        <end position="253"/>
    </location>
</feature>
<keyword evidence="10" id="KW-0511">Multifunctional enzyme</keyword>
<keyword evidence="15" id="KW-0812">Transmembrane</keyword>
<comment type="caution">
    <text evidence="18">The sequence shown here is derived from an EMBL/GenBank/DDBJ whole genome shotgun (WGS) entry which is preliminary data.</text>
</comment>
<dbReference type="Gene3D" id="3.40.710.10">
    <property type="entry name" value="DD-peptidase/beta-lactamase superfamily"/>
    <property type="match status" value="1"/>
</dbReference>
<dbReference type="GO" id="GO:0006508">
    <property type="term" value="P:proteolysis"/>
    <property type="evidence" value="ECO:0007669"/>
    <property type="project" value="UniProtKB-KW"/>
</dbReference>
<keyword evidence="8" id="KW-0133">Cell shape</keyword>
<dbReference type="PANTHER" id="PTHR32282">
    <property type="entry name" value="BINDING PROTEIN TRANSPEPTIDASE, PUTATIVE-RELATED"/>
    <property type="match status" value="1"/>
</dbReference>
<evidence type="ECO:0000256" key="14">
    <source>
        <dbReference type="SAM" id="MobiDB-lite"/>
    </source>
</evidence>
<dbReference type="GO" id="GO:0009252">
    <property type="term" value="P:peptidoglycan biosynthetic process"/>
    <property type="evidence" value="ECO:0007669"/>
    <property type="project" value="UniProtKB-KW"/>
</dbReference>
<evidence type="ECO:0000256" key="10">
    <source>
        <dbReference type="ARBA" id="ARBA00023268"/>
    </source>
</evidence>
<dbReference type="OrthoDB" id="9766909at2"/>
<keyword evidence="9" id="KW-0573">Peptidoglycan synthesis</keyword>
<comment type="catalytic activity">
    <reaction evidence="12">
        <text>Preferential cleavage: (Ac)2-L-Lys-D-Ala-|-D-Ala. Also transpeptidation of peptidyl-alanyl moieties that are N-acyl substituents of D-alanine.</text>
        <dbReference type="EC" id="3.4.16.4"/>
    </reaction>
</comment>
<evidence type="ECO:0000256" key="2">
    <source>
        <dbReference type="ARBA" id="ARBA00007739"/>
    </source>
</evidence>
<accession>D0BJV7</accession>
<evidence type="ECO:0000256" key="12">
    <source>
        <dbReference type="ARBA" id="ARBA00034000"/>
    </source>
</evidence>
<dbReference type="Gene3D" id="1.10.3810.10">
    <property type="entry name" value="Biosynthetic peptidoglycan transglycosylase-like"/>
    <property type="match status" value="1"/>
</dbReference>
<feature type="compositionally biased region" description="Low complexity" evidence="14">
    <location>
        <begin position="790"/>
        <end position="816"/>
    </location>
</feature>
<keyword evidence="19" id="KW-1185">Reference proteome</keyword>
<dbReference type="eggNOG" id="COG0744">
    <property type="taxonomic scope" value="Bacteria"/>
</dbReference>
<dbReference type="STRING" id="626369.HMPREF0446_00242"/>
<feature type="domain" description="Penicillin-binding protein transpeptidase" evidence="16">
    <location>
        <begin position="349"/>
        <end position="602"/>
    </location>
</feature>
<keyword evidence="3" id="KW-0121">Carboxypeptidase</keyword>
<keyword evidence="15" id="KW-1133">Transmembrane helix</keyword>
<dbReference type="GO" id="GO:0030288">
    <property type="term" value="C:outer membrane-bounded periplasmic space"/>
    <property type="evidence" value="ECO:0007669"/>
    <property type="project" value="TreeGrafter"/>
</dbReference>
<dbReference type="GO" id="GO:0071555">
    <property type="term" value="P:cell wall organization"/>
    <property type="evidence" value="ECO:0007669"/>
    <property type="project" value="UniProtKB-KW"/>
</dbReference>
<comment type="similarity">
    <text evidence="1">In the C-terminal section; belongs to the transpeptidase family.</text>
</comment>
<evidence type="ECO:0000256" key="11">
    <source>
        <dbReference type="ARBA" id="ARBA00023316"/>
    </source>
</evidence>
<evidence type="ECO:0000256" key="13">
    <source>
        <dbReference type="ARBA" id="ARBA00049902"/>
    </source>
</evidence>
<evidence type="ECO:0000259" key="16">
    <source>
        <dbReference type="Pfam" id="PF00905"/>
    </source>
</evidence>
<dbReference type="InterPro" id="IPR036950">
    <property type="entry name" value="PBP_transglycosylase"/>
</dbReference>
<feature type="compositionally biased region" description="Polar residues" evidence="14">
    <location>
        <begin position="817"/>
        <end position="829"/>
    </location>
</feature>
<dbReference type="GO" id="GO:0008658">
    <property type="term" value="F:penicillin binding"/>
    <property type="evidence" value="ECO:0007669"/>
    <property type="project" value="InterPro"/>
</dbReference>
<dbReference type="HOGENOM" id="CLU_006354_2_5_9"/>
<dbReference type="EMBL" id="ACRF02000014">
    <property type="protein sequence ID" value="EEW93360.1"/>
    <property type="molecule type" value="Genomic_DNA"/>
</dbReference>
<dbReference type="InterPro" id="IPR023346">
    <property type="entry name" value="Lysozyme-like_dom_sf"/>
</dbReference>
<dbReference type="GO" id="GO:0008360">
    <property type="term" value="P:regulation of cell shape"/>
    <property type="evidence" value="ECO:0007669"/>
    <property type="project" value="UniProtKB-KW"/>
</dbReference>
<dbReference type="Pfam" id="PF00905">
    <property type="entry name" value="Transpeptidase"/>
    <property type="match status" value="1"/>
</dbReference>
<dbReference type="Pfam" id="PF00912">
    <property type="entry name" value="Transgly"/>
    <property type="match status" value="1"/>
</dbReference>
<dbReference type="Proteomes" id="UP000002939">
    <property type="component" value="Unassembled WGS sequence"/>
</dbReference>
<evidence type="ECO:0000256" key="5">
    <source>
        <dbReference type="ARBA" id="ARBA00022676"/>
    </source>
</evidence>
<dbReference type="NCBIfam" id="TIGR02074">
    <property type="entry name" value="PBP_1a_fam"/>
    <property type="match status" value="1"/>
</dbReference>
<feature type="transmembrane region" description="Helical" evidence="15">
    <location>
        <begin position="28"/>
        <end position="52"/>
    </location>
</feature>
<dbReference type="SUPFAM" id="SSF53955">
    <property type="entry name" value="Lysozyme-like"/>
    <property type="match status" value="1"/>
</dbReference>
<dbReference type="AlphaFoldDB" id="D0BJV7"/>
<comment type="catalytic activity">
    <reaction evidence="13">
        <text>[GlcNAc-(1-&gt;4)-Mur2Ac(oyl-L-Ala-gamma-D-Glu-L-Lys-D-Ala-D-Ala)](n)-di-trans,octa-cis-undecaprenyl diphosphate + beta-D-GlcNAc-(1-&gt;4)-Mur2Ac(oyl-L-Ala-gamma-D-Glu-L-Lys-D-Ala-D-Ala)-di-trans,octa-cis-undecaprenyl diphosphate = [GlcNAc-(1-&gt;4)-Mur2Ac(oyl-L-Ala-gamma-D-Glu-L-Lys-D-Ala-D-Ala)](n+1)-di-trans,octa-cis-undecaprenyl diphosphate + di-trans,octa-cis-undecaprenyl diphosphate + H(+)</text>
        <dbReference type="Rhea" id="RHEA:23708"/>
        <dbReference type="Rhea" id="RHEA-COMP:9602"/>
        <dbReference type="Rhea" id="RHEA-COMP:9603"/>
        <dbReference type="ChEBI" id="CHEBI:15378"/>
        <dbReference type="ChEBI" id="CHEBI:58405"/>
        <dbReference type="ChEBI" id="CHEBI:60033"/>
        <dbReference type="ChEBI" id="CHEBI:78435"/>
        <dbReference type="EC" id="2.4.99.28"/>
    </reaction>
</comment>
<protein>
    <submittedName>
        <fullName evidence="18">1A family penicillin-binding protein</fullName>
    </submittedName>
</protein>
<keyword evidence="6" id="KW-0808">Transferase</keyword>
<gene>
    <name evidence="18" type="ORF">HMPREF0446_00242</name>
</gene>
<sequence>MPETRQTRRSQTNKKTTKGKKKSILKRILITLFSIFVIGFTILTGLFFYYGFTAPEITAADLQGATETQILDMNQELITKLGGENRDLIEPEEVPQGLKDAITSIEDKRYYSHLGIDPIRIVGSFVRNLRAGHITQGGSTITQQLIKLSVFSTKKEDQTYKRKIQEILLALQIEREFSKEQILTYYLNKVYMANNTYGFGTAANYYFGKELKELTIPQLALLAGMPQAPSSYDPYAHPEQAQERRDIVLQSMKDNGKLTDAQLQEAKATPITEGLIAEHEQVSTDDNRLIFDSFLTMVADEVKEKTGLDVYSDGLTIETTVNSHAQNRLYEILNTNRYVQYVDDKVQNAVVMLDSTTGAVRAINGGRKQTNLLAYNRAIQNDRSTGSSIKPIMDYGPAIEYLNYSTGQTMVDKPTKYSSGFELNNWDNQYMGTMTMRRALVLSRNTPAYQTFKAVGNDNVQAFLKKLDLSVMNDGKESLVESNAIGANLSPLKMAAAYTAFANYGTYSKPYTVTKITTRDGQVLQFKPEQHQAMKDSTAYMITNMLKDTFTYGFANDLKMGNLPHAAKTGSSNYTPEQKRAMGASETDNIIPDSWFIGYSPAYTISIWTGYDNPYTAGSGLTLTEQAYSKWIYGHLMNYAMKQTPVKDWEQPSSVVSSPIIVGSNPLALAGPNTPSDRVSTELFVKGALPTEQYVEEKIAPPSGLNVSYDATKKEVTVTWNAVKSDGDKPSYTISVGGQTQTVDKTSATFKNITGESVQISLSVSIKGKTSDPVTHELKLGTKAEEKQETSTTTIQQNPQQQQPPQQNGQTTQLPTRNETTTQSAGQNN</sequence>
<evidence type="ECO:0000259" key="17">
    <source>
        <dbReference type="Pfam" id="PF00912"/>
    </source>
</evidence>
<keyword evidence="5" id="KW-0328">Glycosyltransferase</keyword>
<dbReference type="RefSeq" id="WP_006702516.1">
    <property type="nucleotide sequence ID" value="NZ_KI391971.1"/>
</dbReference>
<keyword evidence="15" id="KW-0472">Membrane</keyword>
<evidence type="ECO:0000256" key="1">
    <source>
        <dbReference type="ARBA" id="ARBA00007090"/>
    </source>
</evidence>
<dbReference type="GO" id="GO:0008955">
    <property type="term" value="F:peptidoglycan glycosyltransferase activity"/>
    <property type="evidence" value="ECO:0007669"/>
    <property type="project" value="UniProtKB-EC"/>
</dbReference>
<dbReference type="InterPro" id="IPR050396">
    <property type="entry name" value="Glycosyltr_51/Transpeptidase"/>
</dbReference>
<keyword evidence="11" id="KW-0961">Cell wall biogenesis/degradation</keyword>
<reference evidence="18" key="2">
    <citation type="submission" date="2011-10" db="EMBL/GenBank/DDBJ databases">
        <title>The Genome Sequence of Granulicatella elegans ATCC 700633.</title>
        <authorList>
            <consortium name="The Broad Institute Genome Sequencing Platform"/>
            <consortium name="The Broad Institute Genome Sequencing Center for Infectious Disease"/>
            <person name="Earl A."/>
            <person name="Ward D."/>
            <person name="Feldgarden M."/>
            <person name="Gevers D."/>
            <person name="Sibley C.D."/>
            <person name="Field T.R."/>
            <person name="Grinwis M."/>
            <person name="Eshaghurshan C.S."/>
            <person name="Surette M.G."/>
            <person name="Young S.K."/>
            <person name="Zeng Q."/>
            <person name="Gargeya S."/>
            <person name="Fitzgerald M."/>
            <person name="Haas B."/>
            <person name="Abouelleil A."/>
            <person name="Alvarado L."/>
            <person name="Arachchi H.M."/>
            <person name="Berlin A."/>
            <person name="Brown A."/>
            <person name="Chapman S.B."/>
            <person name="Chen Z."/>
            <person name="Dunbar C."/>
            <person name="Freedman E."/>
            <person name="Gearin G."/>
            <person name="Goldberg J."/>
            <person name="Griggs A."/>
            <person name="Gujja S."/>
            <person name="Heiman D."/>
            <person name="Howarth C."/>
            <person name="Larson L."/>
            <person name="Lui A."/>
            <person name="MacDonald P.J.P."/>
            <person name="Montmayeur A."/>
            <person name="Murphy C."/>
            <person name="Neiman D."/>
            <person name="Pearson M."/>
            <person name="Priest M."/>
            <person name="Roberts A."/>
            <person name="Saif S."/>
            <person name="Shea T."/>
            <person name="Shenoy N."/>
            <person name="Sisk P."/>
            <person name="Stolte C."/>
            <person name="Sykes S."/>
            <person name="Wortman J."/>
            <person name="Nusbaum C."/>
            <person name="Birren B."/>
        </authorList>
    </citation>
    <scope>NUCLEOTIDE SEQUENCE [LARGE SCALE GENOMIC DNA]</scope>
    <source>
        <strain evidence="18">ATCC 700633</strain>
    </source>
</reference>
<comment type="similarity">
    <text evidence="2">In the N-terminal section; belongs to the glycosyltransferase 51 family.</text>
</comment>
<evidence type="ECO:0000256" key="3">
    <source>
        <dbReference type="ARBA" id="ARBA00022645"/>
    </source>
</evidence>
<dbReference type="InterPro" id="IPR012338">
    <property type="entry name" value="Beta-lactam/transpept-like"/>
</dbReference>
<dbReference type="SUPFAM" id="SSF56601">
    <property type="entry name" value="beta-lactamase/transpeptidase-like"/>
    <property type="match status" value="1"/>
</dbReference>
<dbReference type="PANTHER" id="PTHR32282:SF29">
    <property type="entry name" value="PENICILLIN-BINDING PROTEIN 1A"/>
    <property type="match status" value="1"/>
</dbReference>
<feature type="region of interest" description="Disordered" evidence="14">
    <location>
        <begin position="782"/>
        <end position="829"/>
    </location>
</feature>
<evidence type="ECO:0000313" key="19">
    <source>
        <dbReference type="Proteomes" id="UP000002939"/>
    </source>
</evidence>
<name>D0BJV7_9LACT</name>
<proteinExistence type="inferred from homology"/>
<evidence type="ECO:0000256" key="9">
    <source>
        <dbReference type="ARBA" id="ARBA00022984"/>
    </source>
</evidence>
<organism evidence="18 19">
    <name type="scientific">Granulicatella elegans ATCC 700633</name>
    <dbReference type="NCBI Taxonomy" id="626369"/>
    <lineage>
        <taxon>Bacteria</taxon>
        <taxon>Bacillati</taxon>
        <taxon>Bacillota</taxon>
        <taxon>Bacilli</taxon>
        <taxon>Lactobacillales</taxon>
        <taxon>Carnobacteriaceae</taxon>
        <taxon>Granulicatella</taxon>
    </lineage>
</organism>
<dbReference type="GO" id="GO:0009002">
    <property type="term" value="F:serine-type D-Ala-D-Ala carboxypeptidase activity"/>
    <property type="evidence" value="ECO:0007669"/>
    <property type="project" value="UniProtKB-EC"/>
</dbReference>
<dbReference type="FunFam" id="1.10.3810.10:FF:000001">
    <property type="entry name" value="Penicillin-binding protein 1A"/>
    <property type="match status" value="1"/>
</dbReference>
<keyword evidence="7" id="KW-0378">Hydrolase</keyword>